<dbReference type="EMBL" id="WJXA01000004">
    <property type="protein sequence ID" value="KAF7144912.1"/>
    <property type="molecule type" value="Genomic_DNA"/>
</dbReference>
<dbReference type="GO" id="GO:0006120">
    <property type="term" value="P:mitochondrial electron transport, NADH to ubiquinone"/>
    <property type="evidence" value="ECO:0007669"/>
    <property type="project" value="InterPro"/>
</dbReference>
<dbReference type="InterPro" id="IPR010625">
    <property type="entry name" value="CHCH"/>
</dbReference>
<evidence type="ECO:0000256" key="3">
    <source>
        <dbReference type="ARBA" id="ARBA00010705"/>
    </source>
</evidence>
<evidence type="ECO:0000256" key="9">
    <source>
        <dbReference type="ARBA" id="ARBA00023157"/>
    </source>
</evidence>
<keyword evidence="5" id="KW-0679">Respiratory chain</keyword>
<dbReference type="InterPro" id="IPR016680">
    <property type="entry name" value="NDUFA8"/>
</dbReference>
<keyword evidence="9" id="KW-1015">Disulfide bond</keyword>
<dbReference type="PANTHER" id="PTHR13344">
    <property type="entry name" value="NADH-UBIQUINONE OXIDOREDUCTASE"/>
    <property type="match status" value="1"/>
</dbReference>
<evidence type="ECO:0000313" key="11">
    <source>
        <dbReference type="EMBL" id="KAF7144912.1"/>
    </source>
</evidence>
<evidence type="ECO:0000256" key="7">
    <source>
        <dbReference type="ARBA" id="ARBA00022982"/>
    </source>
</evidence>
<evidence type="ECO:0000256" key="5">
    <source>
        <dbReference type="ARBA" id="ARBA00022660"/>
    </source>
</evidence>
<reference evidence="11" key="1">
    <citation type="submission" date="2019-11" db="EMBL/GenBank/DDBJ databases">
        <authorList>
            <person name="Liu Y."/>
            <person name="Hou J."/>
            <person name="Li T.-Q."/>
            <person name="Guan C.-H."/>
            <person name="Wu X."/>
            <person name="Wu H.-Z."/>
            <person name="Ling F."/>
            <person name="Zhang R."/>
            <person name="Shi X.-G."/>
            <person name="Ren J.-P."/>
            <person name="Chen E.-F."/>
            <person name="Sun J.-M."/>
        </authorList>
    </citation>
    <scope>NUCLEOTIDE SEQUENCE</scope>
    <source>
        <strain evidence="11">Adult_tree_wgs_1</strain>
        <tissue evidence="11">Leaves</tissue>
    </source>
</reference>
<protein>
    <recommendedName>
        <fullName evidence="10">CHCH domain-containing protein</fullName>
    </recommendedName>
</protein>
<evidence type="ECO:0000259" key="10">
    <source>
        <dbReference type="Pfam" id="PF06747"/>
    </source>
</evidence>
<organism evidence="11 12">
    <name type="scientific">Rhododendron simsii</name>
    <name type="common">Sims's rhododendron</name>
    <dbReference type="NCBI Taxonomy" id="118357"/>
    <lineage>
        <taxon>Eukaryota</taxon>
        <taxon>Viridiplantae</taxon>
        <taxon>Streptophyta</taxon>
        <taxon>Embryophyta</taxon>
        <taxon>Tracheophyta</taxon>
        <taxon>Spermatophyta</taxon>
        <taxon>Magnoliopsida</taxon>
        <taxon>eudicotyledons</taxon>
        <taxon>Gunneridae</taxon>
        <taxon>Pentapetalae</taxon>
        <taxon>asterids</taxon>
        <taxon>Ericales</taxon>
        <taxon>Ericaceae</taxon>
        <taxon>Ericoideae</taxon>
        <taxon>Rhodoreae</taxon>
        <taxon>Rhododendron</taxon>
    </lineage>
</organism>
<dbReference type="GO" id="GO:0005739">
    <property type="term" value="C:mitochondrion"/>
    <property type="evidence" value="ECO:0007669"/>
    <property type="project" value="UniProtKB-SubCell"/>
</dbReference>
<dbReference type="OrthoDB" id="276296at2759"/>
<accession>A0A834LRL4</accession>
<keyword evidence="8" id="KW-0496">Mitochondrion</keyword>
<evidence type="ECO:0000313" key="12">
    <source>
        <dbReference type="Proteomes" id="UP000626092"/>
    </source>
</evidence>
<keyword evidence="6" id="KW-0677">Repeat</keyword>
<keyword evidence="7" id="KW-0249">Electron transport</keyword>
<dbReference type="Pfam" id="PF06747">
    <property type="entry name" value="CHCH"/>
    <property type="match status" value="1"/>
</dbReference>
<keyword evidence="4" id="KW-0813">Transport</keyword>
<name>A0A834LRL4_RHOSS</name>
<evidence type="ECO:0000256" key="1">
    <source>
        <dbReference type="ARBA" id="ARBA00003195"/>
    </source>
</evidence>
<evidence type="ECO:0000256" key="4">
    <source>
        <dbReference type="ARBA" id="ARBA00022448"/>
    </source>
</evidence>
<comment type="subcellular location">
    <subcellularLocation>
        <location evidence="2">Mitochondrion</location>
    </subcellularLocation>
</comment>
<dbReference type="AlphaFoldDB" id="A0A834LRL4"/>
<comment type="caution">
    <text evidence="11">The sequence shown here is derived from an EMBL/GenBank/DDBJ whole genome shotgun (WGS) entry which is preliminary data.</text>
</comment>
<feature type="domain" description="CHCH" evidence="10">
    <location>
        <begin position="136"/>
        <end position="168"/>
    </location>
</feature>
<dbReference type="Proteomes" id="UP000626092">
    <property type="component" value="Unassembled WGS sequence"/>
</dbReference>
<evidence type="ECO:0000256" key="2">
    <source>
        <dbReference type="ARBA" id="ARBA00004173"/>
    </source>
</evidence>
<sequence length="171" mass="18957">MSSSSAVDPEGEPIPTSAVLMASAKHISTRCRAENVAFLKCKKDDPNPEKCLDKGQQVTRCVLSLSGEVMVVIQKDEENQPGLGVGGEGFEMPHGTPLPVLPTSGDSKLNVSAEYWLEDVDMIDRGKRLKDLHQSCTKEMDAYVGCMYYHTNEFELCRKEQKEFEKACPLE</sequence>
<keyword evidence="12" id="KW-1185">Reference proteome</keyword>
<dbReference type="PANTHER" id="PTHR13344:SF0">
    <property type="entry name" value="NADH DEHYDROGENASE [UBIQUINONE] 1 ALPHA SUBCOMPLEX SUBUNIT 8"/>
    <property type="match status" value="1"/>
</dbReference>
<comment type="similarity">
    <text evidence="3">Belongs to the complex I NDUFA8 subunit family.</text>
</comment>
<dbReference type="PROSITE" id="PS51808">
    <property type="entry name" value="CHCH"/>
    <property type="match status" value="2"/>
</dbReference>
<gene>
    <name evidence="11" type="ORF">RHSIM_Rhsim04G0214300</name>
</gene>
<evidence type="ECO:0000256" key="8">
    <source>
        <dbReference type="ARBA" id="ARBA00023128"/>
    </source>
</evidence>
<proteinExistence type="inferred from homology"/>
<comment type="function">
    <text evidence="1">Accessory subunit of the mitochondrial membrane respiratory chain NADH dehydrogenase (Complex I), that is believed not to be involved in catalysis. Complex I functions in the transfer of electrons from NADH to the respiratory chain. The immediate electron acceptor for the enzyme is believed to be ubiquinone.</text>
</comment>
<evidence type="ECO:0000256" key="6">
    <source>
        <dbReference type="ARBA" id="ARBA00022737"/>
    </source>
</evidence>